<proteinExistence type="predicted"/>
<gene>
    <name evidence="1" type="ORF">AMTR_s00161p00036360</name>
</gene>
<evidence type="ECO:0000313" key="1">
    <source>
        <dbReference type="EMBL" id="ERN10476.1"/>
    </source>
</evidence>
<keyword evidence="2" id="KW-1185">Reference proteome</keyword>
<dbReference type="AlphaFoldDB" id="W1PRY7"/>
<name>W1PRY7_AMBTC</name>
<accession>W1PRY7</accession>
<evidence type="ECO:0000313" key="2">
    <source>
        <dbReference type="Proteomes" id="UP000017836"/>
    </source>
</evidence>
<protein>
    <submittedName>
        <fullName evidence="1">Uncharacterized protein</fullName>
    </submittedName>
</protein>
<dbReference type="Proteomes" id="UP000017836">
    <property type="component" value="Unassembled WGS sequence"/>
</dbReference>
<reference evidence="2" key="1">
    <citation type="journal article" date="2013" name="Science">
        <title>The Amborella genome and the evolution of flowering plants.</title>
        <authorList>
            <consortium name="Amborella Genome Project"/>
        </authorList>
    </citation>
    <scope>NUCLEOTIDE SEQUENCE [LARGE SCALE GENOMIC DNA]</scope>
</reference>
<dbReference type="Gramene" id="ERN10476">
    <property type="protein sequence ID" value="ERN10476"/>
    <property type="gene ID" value="AMTR_s00161p00036360"/>
</dbReference>
<dbReference type="EMBL" id="KI392832">
    <property type="protein sequence ID" value="ERN10476.1"/>
    <property type="molecule type" value="Genomic_DNA"/>
</dbReference>
<dbReference type="HOGENOM" id="CLU_1339184_0_0_1"/>
<organism evidence="1 2">
    <name type="scientific">Amborella trichopoda</name>
    <dbReference type="NCBI Taxonomy" id="13333"/>
    <lineage>
        <taxon>Eukaryota</taxon>
        <taxon>Viridiplantae</taxon>
        <taxon>Streptophyta</taxon>
        <taxon>Embryophyta</taxon>
        <taxon>Tracheophyta</taxon>
        <taxon>Spermatophyta</taxon>
        <taxon>Magnoliopsida</taxon>
        <taxon>Amborellales</taxon>
        <taxon>Amborellaceae</taxon>
        <taxon>Amborella</taxon>
    </lineage>
</organism>
<sequence length="205" mass="22557">MKFFPYSKAARMGPPTTPRPMFDPLEVEPLVIIPVDSNSKVVPIQVVVEEQTGMLEEELDNFYNAQGALVESKDQMLLNSQPKNLPLLMSRVEGAESKMVEDVIEESTVTSMFDVIGPDIDVPFGVVYNEVKEKHKGGNLAEVAKEKELVDSVNSQKTHVEDLSKSEAKGFVKPRSLARIAMRGIAIGVPQVRPANSEIFLCGAE</sequence>